<protein>
    <submittedName>
        <fullName evidence="13">Porin</fullName>
    </submittedName>
</protein>
<evidence type="ECO:0000256" key="7">
    <source>
        <dbReference type="ARBA" id="ARBA00023065"/>
    </source>
</evidence>
<accession>A0ABX5KB56</accession>
<keyword evidence="8" id="KW-0626">Porin</keyword>
<evidence type="ECO:0000259" key="12">
    <source>
        <dbReference type="Pfam" id="PF13609"/>
    </source>
</evidence>
<evidence type="ECO:0000256" key="6">
    <source>
        <dbReference type="ARBA" id="ARBA00022729"/>
    </source>
</evidence>
<feature type="domain" description="Porin" evidence="12">
    <location>
        <begin position="9"/>
        <end position="350"/>
    </location>
</feature>
<evidence type="ECO:0000256" key="11">
    <source>
        <dbReference type="SAM" id="SignalP"/>
    </source>
</evidence>
<dbReference type="InterPro" id="IPR033900">
    <property type="entry name" value="Gram_neg_porin_domain"/>
</dbReference>
<dbReference type="PRINTS" id="PR00182">
    <property type="entry name" value="ECOLNEIPORIN"/>
</dbReference>
<comment type="subcellular location">
    <subcellularLocation>
        <location evidence="1">Cell outer membrane</location>
        <topology evidence="1">Multi-pass membrane protein</topology>
    </subcellularLocation>
</comment>
<evidence type="ECO:0000256" key="3">
    <source>
        <dbReference type="ARBA" id="ARBA00022448"/>
    </source>
</evidence>
<evidence type="ECO:0000256" key="8">
    <source>
        <dbReference type="ARBA" id="ARBA00023114"/>
    </source>
</evidence>
<keyword evidence="3" id="KW-0813">Transport</keyword>
<dbReference type="RefSeq" id="WP_112177901.1">
    <property type="nucleotide sequence ID" value="NZ_CAJZAT010000232.1"/>
</dbReference>
<dbReference type="EMBL" id="QEOB01000039">
    <property type="protein sequence ID" value="PVX62701.1"/>
    <property type="molecule type" value="Genomic_DNA"/>
</dbReference>
<keyword evidence="9" id="KW-0472">Membrane</keyword>
<dbReference type="PRINTS" id="PR00184">
    <property type="entry name" value="NEISSPPORIN"/>
</dbReference>
<gene>
    <name evidence="13" type="ORF">C7402_1398</name>
</gene>
<comment type="subunit">
    <text evidence="2">Homotrimer.</text>
</comment>
<keyword evidence="14" id="KW-1185">Reference proteome</keyword>
<feature type="signal peptide" evidence="11">
    <location>
        <begin position="1"/>
        <end position="20"/>
    </location>
</feature>
<keyword evidence="5" id="KW-0812">Transmembrane</keyword>
<comment type="caution">
    <text evidence="13">The sequence shown here is derived from an EMBL/GenBank/DDBJ whole genome shotgun (WGS) entry which is preliminary data.</text>
</comment>
<name>A0ABX5KB56_9BURK</name>
<dbReference type="SUPFAM" id="SSF56935">
    <property type="entry name" value="Porins"/>
    <property type="match status" value="1"/>
</dbReference>
<evidence type="ECO:0000256" key="1">
    <source>
        <dbReference type="ARBA" id="ARBA00004571"/>
    </source>
</evidence>
<evidence type="ECO:0000256" key="9">
    <source>
        <dbReference type="ARBA" id="ARBA00023136"/>
    </source>
</evidence>
<dbReference type="PANTHER" id="PTHR34501:SF9">
    <property type="entry name" value="MAJOR OUTER MEMBRANE PROTEIN P.IA"/>
    <property type="match status" value="1"/>
</dbReference>
<keyword evidence="6 11" id="KW-0732">Signal</keyword>
<keyword evidence="4" id="KW-1134">Transmembrane beta strand</keyword>
<dbReference type="Pfam" id="PF13609">
    <property type="entry name" value="Porin_4"/>
    <property type="match status" value="1"/>
</dbReference>
<evidence type="ECO:0000256" key="4">
    <source>
        <dbReference type="ARBA" id="ARBA00022452"/>
    </source>
</evidence>
<dbReference type="CDD" id="cd00342">
    <property type="entry name" value="gram_neg_porins"/>
    <property type="match status" value="1"/>
</dbReference>
<keyword evidence="7" id="KW-0406">Ion transport</keyword>
<sequence>MKGKVLLSALLGLYAGVSWAQGSVTLYGILDEGLLFNDNAAGHRQYAMVASVLSGNRFGLRGSEDLGGGLQAVFVLENGFDINTGKLGQGGLMFGRQAWVGVSNARWGSVTLGRQYDASIDYVGPLAAPSQWGGYIVTNPGDIENYSAANHLNNSIKYKSASFAGLTFGGVYSLGGVAGDFTQNQIISVGASYANGWIAIGTSYLNARNPNASYYATSLPNATAATNNFYTPVNSGYASAHTLQMVNVALAWTLGQATLGMNYSNSQFKGLSGQAGVLNPAGLKGDAAFNNVALNLRYRVSPELLLGGQASYSHGSAVAGEPGGKYGQFDLGALYSLSKRTDLYATAVYQVASGTQSTGTRAVASIFGLTPSSSNRQAALRLAIRHVF</sequence>
<keyword evidence="10" id="KW-0998">Cell outer membrane</keyword>
<proteinExistence type="predicted"/>
<dbReference type="InterPro" id="IPR050298">
    <property type="entry name" value="Gram-neg_bact_OMP"/>
</dbReference>
<dbReference type="InterPro" id="IPR001702">
    <property type="entry name" value="Porin_Gram-ve"/>
</dbReference>
<dbReference type="InterPro" id="IPR023614">
    <property type="entry name" value="Porin_dom_sf"/>
</dbReference>
<evidence type="ECO:0000313" key="13">
    <source>
        <dbReference type="EMBL" id="PVX62701.1"/>
    </source>
</evidence>
<evidence type="ECO:0000313" key="14">
    <source>
        <dbReference type="Proteomes" id="UP000245712"/>
    </source>
</evidence>
<dbReference type="PANTHER" id="PTHR34501">
    <property type="entry name" value="PROTEIN YDDL-RELATED"/>
    <property type="match status" value="1"/>
</dbReference>
<reference evidence="13 14" key="1">
    <citation type="submission" date="2018-05" db="EMBL/GenBank/DDBJ databases">
        <title>Genomic Encyclopedia of Type Strains, Phase IV (KMG-V): Genome sequencing to study the core and pangenomes of soil and plant-associated prokaryotes.</title>
        <authorList>
            <person name="Whitman W."/>
        </authorList>
    </citation>
    <scope>NUCLEOTIDE SEQUENCE [LARGE SCALE GENOMIC DNA]</scope>
    <source>
        <strain evidence="13 14">SCZa-39</strain>
    </source>
</reference>
<evidence type="ECO:0000256" key="10">
    <source>
        <dbReference type="ARBA" id="ARBA00023237"/>
    </source>
</evidence>
<evidence type="ECO:0000256" key="5">
    <source>
        <dbReference type="ARBA" id="ARBA00022692"/>
    </source>
</evidence>
<evidence type="ECO:0000256" key="2">
    <source>
        <dbReference type="ARBA" id="ARBA00011233"/>
    </source>
</evidence>
<organism evidence="13 14">
    <name type="scientific">Paraburkholderia unamae</name>
    <dbReference type="NCBI Taxonomy" id="219649"/>
    <lineage>
        <taxon>Bacteria</taxon>
        <taxon>Pseudomonadati</taxon>
        <taxon>Pseudomonadota</taxon>
        <taxon>Betaproteobacteria</taxon>
        <taxon>Burkholderiales</taxon>
        <taxon>Burkholderiaceae</taxon>
        <taxon>Paraburkholderia</taxon>
    </lineage>
</organism>
<dbReference type="Proteomes" id="UP000245712">
    <property type="component" value="Unassembled WGS sequence"/>
</dbReference>
<dbReference type="Gene3D" id="2.40.160.10">
    <property type="entry name" value="Porin"/>
    <property type="match status" value="1"/>
</dbReference>
<feature type="chain" id="PRO_5045972674" evidence="11">
    <location>
        <begin position="21"/>
        <end position="388"/>
    </location>
</feature>
<dbReference type="InterPro" id="IPR002299">
    <property type="entry name" value="Porin_Neis"/>
</dbReference>